<keyword evidence="1" id="KW-0472">Membrane</keyword>
<proteinExistence type="predicted"/>
<reference evidence="2 3" key="1">
    <citation type="submission" date="2021-03" db="EMBL/GenBank/DDBJ databases">
        <title>Genomic Encyclopedia of Type Strains, Phase IV (KMG-IV): sequencing the most valuable type-strain genomes for metagenomic binning, comparative biology and taxonomic classification.</title>
        <authorList>
            <person name="Goeker M."/>
        </authorList>
    </citation>
    <scope>NUCLEOTIDE SEQUENCE [LARGE SCALE GENOMIC DNA]</scope>
    <source>
        <strain evidence="2 3">DSM 3984</strain>
    </source>
</reference>
<evidence type="ECO:0008006" key="4">
    <source>
        <dbReference type="Google" id="ProtNLM"/>
    </source>
</evidence>
<feature type="transmembrane region" description="Helical" evidence="1">
    <location>
        <begin position="24"/>
        <end position="46"/>
    </location>
</feature>
<evidence type="ECO:0000256" key="1">
    <source>
        <dbReference type="SAM" id="Phobius"/>
    </source>
</evidence>
<feature type="transmembrane region" description="Helical" evidence="1">
    <location>
        <begin position="58"/>
        <end position="80"/>
    </location>
</feature>
<dbReference type="Proteomes" id="UP000783390">
    <property type="component" value="Unassembled WGS sequence"/>
</dbReference>
<name>A0ABS4EYS2_9CLOT</name>
<accession>A0ABS4EYS2</accession>
<dbReference type="EMBL" id="JAGGJZ010000002">
    <property type="protein sequence ID" value="MBP1889141.1"/>
    <property type="molecule type" value="Genomic_DNA"/>
</dbReference>
<feature type="transmembrane region" description="Helical" evidence="1">
    <location>
        <begin position="128"/>
        <end position="146"/>
    </location>
</feature>
<feature type="transmembrane region" description="Helical" evidence="1">
    <location>
        <begin position="239"/>
        <end position="262"/>
    </location>
</feature>
<keyword evidence="1" id="KW-1133">Transmembrane helix</keyword>
<organism evidence="2 3">
    <name type="scientific">Clostridium moniliforme</name>
    <dbReference type="NCBI Taxonomy" id="39489"/>
    <lineage>
        <taxon>Bacteria</taxon>
        <taxon>Bacillati</taxon>
        <taxon>Bacillota</taxon>
        <taxon>Clostridia</taxon>
        <taxon>Eubacteriales</taxon>
        <taxon>Clostridiaceae</taxon>
        <taxon>Clostridium</taxon>
    </lineage>
</organism>
<feature type="transmembrane region" description="Helical" evidence="1">
    <location>
        <begin position="274"/>
        <end position="290"/>
    </location>
</feature>
<sequence length="319" mass="36946">MKFLPRIKINFECSKRKQIGFRRIILILIILIITTIISKMGFSIFSNPRHFYEQTRVGYGYLTFILVALLNLYLILTLFIDESKFKIVLIFVISFFTGSKANMISPICILIFYYFYCKNKDRYNIFKLFKIALLMTSIIVVIFYLTSQYLKGQDFFNVILSLSGYSDYVRNFSMLVGQIGDRFFNGLITFENNVYSILPRILCANKPDIFGLFRISYMFFPEQTMLMKGAPSFGEFGSIYADFGGYSIVIIMISYFIKGLILASIEKSLLKNKNIITFLLFLNFMGIQLINIGIQAFTVSLINILAIIFMIPFVKKKLS</sequence>
<comment type="caution">
    <text evidence="2">The sequence shown here is derived from an EMBL/GenBank/DDBJ whole genome shotgun (WGS) entry which is preliminary data.</text>
</comment>
<evidence type="ECO:0000313" key="2">
    <source>
        <dbReference type="EMBL" id="MBP1889141.1"/>
    </source>
</evidence>
<keyword evidence="3" id="KW-1185">Reference proteome</keyword>
<evidence type="ECO:0000313" key="3">
    <source>
        <dbReference type="Proteomes" id="UP000783390"/>
    </source>
</evidence>
<feature type="transmembrane region" description="Helical" evidence="1">
    <location>
        <begin position="87"/>
        <end position="116"/>
    </location>
</feature>
<gene>
    <name evidence="2" type="ORF">J2Z53_000722</name>
</gene>
<dbReference type="RefSeq" id="WP_209795862.1">
    <property type="nucleotide sequence ID" value="NZ_JAGGJZ010000002.1"/>
</dbReference>
<protein>
    <recommendedName>
        <fullName evidence="4">Oligosaccharide repeat unit polymerase</fullName>
    </recommendedName>
</protein>
<keyword evidence="1" id="KW-0812">Transmembrane</keyword>